<dbReference type="NCBIfam" id="NF003967">
    <property type="entry name" value="PRK05461.1"/>
    <property type="match status" value="1"/>
</dbReference>
<evidence type="ECO:0000256" key="2">
    <source>
        <dbReference type="HAMAP-Rule" id="MF_00791"/>
    </source>
</evidence>
<feature type="domain" description="ApaG" evidence="3">
    <location>
        <begin position="3"/>
        <end position="127"/>
    </location>
</feature>
<gene>
    <name evidence="2" type="primary">apaG</name>
    <name evidence="4" type="ORF">BZG74_08680</name>
</gene>
<dbReference type="PANTHER" id="PTHR47191:SF2">
    <property type="entry name" value="OS05G0170800 PROTEIN"/>
    <property type="match status" value="1"/>
</dbReference>
<evidence type="ECO:0000256" key="1">
    <source>
        <dbReference type="ARBA" id="ARBA00017693"/>
    </source>
</evidence>
<evidence type="ECO:0000259" key="3">
    <source>
        <dbReference type="PROSITE" id="PS51087"/>
    </source>
</evidence>
<keyword evidence="5" id="KW-1185">Reference proteome</keyword>
<evidence type="ECO:0000313" key="5">
    <source>
        <dbReference type="Proteomes" id="UP000188627"/>
    </source>
</evidence>
<dbReference type="InterPro" id="IPR023065">
    <property type="entry name" value="Uncharacterised_ApaG"/>
</dbReference>
<dbReference type="PROSITE" id="PS51087">
    <property type="entry name" value="APAG"/>
    <property type="match status" value="1"/>
</dbReference>
<dbReference type="InterPro" id="IPR050718">
    <property type="entry name" value="ApaG-like"/>
</dbReference>
<proteinExistence type="inferred from homology"/>
<dbReference type="EMBL" id="MUFC01000007">
    <property type="protein sequence ID" value="OOE88350.1"/>
    <property type="molecule type" value="Genomic_DNA"/>
</dbReference>
<accession>A0ABX3KGX6</accession>
<dbReference type="InterPro" id="IPR007474">
    <property type="entry name" value="ApaG_domain"/>
</dbReference>
<protein>
    <recommendedName>
        <fullName evidence="1 2">Protein ApaG</fullName>
    </recommendedName>
</protein>
<dbReference type="InterPro" id="IPR036767">
    <property type="entry name" value="ApaG_sf"/>
</dbReference>
<dbReference type="HAMAP" id="MF_00791">
    <property type="entry name" value="ApaG"/>
    <property type="match status" value="1"/>
</dbReference>
<dbReference type="RefSeq" id="WP_077772232.1">
    <property type="nucleotide sequence ID" value="NZ_MUFC01000007.1"/>
</dbReference>
<sequence>MQATEQSQFEIHVATQYVEDQSEPDNERFVFSYTVTIKNRGDTPAQLMRRKWLITDANGKELEIEGEGVVGEQPKIAAGEKYTYTSGTIIETPVGVMQGFYTMQDQDDQSFKVDIAPFRLALPNILH</sequence>
<dbReference type="PANTHER" id="PTHR47191">
    <property type="entry name" value="OS05G0170800 PROTEIN"/>
    <property type="match status" value="1"/>
</dbReference>
<dbReference type="SUPFAM" id="SSF110069">
    <property type="entry name" value="ApaG-like"/>
    <property type="match status" value="1"/>
</dbReference>
<evidence type="ECO:0000313" key="4">
    <source>
        <dbReference type="EMBL" id="OOE88350.1"/>
    </source>
</evidence>
<dbReference type="Pfam" id="PF04379">
    <property type="entry name" value="DUF525"/>
    <property type="match status" value="1"/>
</dbReference>
<organism evidence="4 5">
    <name type="scientific">Salinivibrio sharmensis</name>
    <dbReference type="NCBI Taxonomy" id="390883"/>
    <lineage>
        <taxon>Bacteria</taxon>
        <taxon>Pseudomonadati</taxon>
        <taxon>Pseudomonadota</taxon>
        <taxon>Gammaproteobacteria</taxon>
        <taxon>Vibrionales</taxon>
        <taxon>Vibrionaceae</taxon>
        <taxon>Salinivibrio</taxon>
    </lineage>
</organism>
<comment type="caution">
    <text evidence="4">The sequence shown here is derived from an EMBL/GenBank/DDBJ whole genome shotgun (WGS) entry which is preliminary data.</text>
</comment>
<name>A0ABX3KGX6_9GAMM</name>
<reference evidence="5" key="1">
    <citation type="submission" date="2017-01" db="EMBL/GenBank/DDBJ databases">
        <title>Draft genome of the species Salinivibrio sharmensis.</title>
        <authorList>
            <person name="Lopez-Hermoso C."/>
            <person name="De La Haba R."/>
            <person name="Sanchez-Porro C."/>
            <person name="Ventosa A."/>
        </authorList>
    </citation>
    <scope>NUCLEOTIDE SEQUENCE [LARGE SCALE GENOMIC DNA]</scope>
    <source>
        <strain evidence="5">CBH463</strain>
    </source>
</reference>
<dbReference type="Proteomes" id="UP000188627">
    <property type="component" value="Unassembled WGS sequence"/>
</dbReference>
<dbReference type="Gene3D" id="2.60.40.1470">
    <property type="entry name" value="ApaG domain"/>
    <property type="match status" value="1"/>
</dbReference>